<gene>
    <name evidence="2" type="ORF">CLV35_2637</name>
</gene>
<keyword evidence="3" id="KW-1185">Reference proteome</keyword>
<dbReference type="RefSeq" id="WP_121193892.1">
    <property type="nucleotide sequence ID" value="NZ_RBWV01000012.1"/>
</dbReference>
<proteinExistence type="predicted"/>
<protein>
    <submittedName>
        <fullName evidence="2">Uncharacterized protein</fullName>
    </submittedName>
</protein>
<keyword evidence="1" id="KW-1133">Transmembrane helix</keyword>
<accession>A0A420XPN0</accession>
<keyword evidence="1" id="KW-0812">Transmembrane</keyword>
<dbReference type="AlphaFoldDB" id="A0A420XPN0"/>
<dbReference type="Proteomes" id="UP000281955">
    <property type="component" value="Unassembled WGS sequence"/>
</dbReference>
<dbReference type="OrthoDB" id="4223865at2"/>
<feature type="transmembrane region" description="Helical" evidence="1">
    <location>
        <begin position="41"/>
        <end position="61"/>
    </location>
</feature>
<dbReference type="InParanoid" id="A0A420XPN0"/>
<evidence type="ECO:0000313" key="2">
    <source>
        <dbReference type="EMBL" id="RKS74135.1"/>
    </source>
</evidence>
<evidence type="ECO:0000313" key="3">
    <source>
        <dbReference type="Proteomes" id="UP000281955"/>
    </source>
</evidence>
<comment type="caution">
    <text evidence="2">The sequence shown here is derived from an EMBL/GenBank/DDBJ whole genome shotgun (WGS) entry which is preliminary data.</text>
</comment>
<feature type="transmembrane region" description="Helical" evidence="1">
    <location>
        <begin position="16"/>
        <end position="35"/>
    </location>
</feature>
<sequence length="160" mass="17789">MAANRRQRIRVSWRDVATQFISAGFMLLLALQQAISAYGSPVGVLCLVTVAALNVVAALYLRSRGVVLTPQAAVVKGVRTTLVPWSQVQAVLRQRWLMTDVVVLLTLDKSLRLRAPTAWFGFGDDEYERDYHRIGQWWLAHRGDAWVPLRPEAPPAAPAG</sequence>
<evidence type="ECO:0000256" key="1">
    <source>
        <dbReference type="SAM" id="Phobius"/>
    </source>
</evidence>
<organism evidence="2 3">
    <name type="scientific">Motilibacter peucedani</name>
    <dbReference type="NCBI Taxonomy" id="598650"/>
    <lineage>
        <taxon>Bacteria</taxon>
        <taxon>Bacillati</taxon>
        <taxon>Actinomycetota</taxon>
        <taxon>Actinomycetes</taxon>
        <taxon>Motilibacterales</taxon>
        <taxon>Motilibacteraceae</taxon>
        <taxon>Motilibacter</taxon>
    </lineage>
</organism>
<reference evidence="2 3" key="1">
    <citation type="submission" date="2018-10" db="EMBL/GenBank/DDBJ databases">
        <title>Genomic Encyclopedia of Archaeal and Bacterial Type Strains, Phase II (KMG-II): from individual species to whole genera.</title>
        <authorList>
            <person name="Goeker M."/>
        </authorList>
    </citation>
    <scope>NUCLEOTIDE SEQUENCE [LARGE SCALE GENOMIC DNA]</scope>
    <source>
        <strain evidence="2 3">RP-AC37</strain>
    </source>
</reference>
<dbReference type="EMBL" id="RBWV01000012">
    <property type="protein sequence ID" value="RKS74135.1"/>
    <property type="molecule type" value="Genomic_DNA"/>
</dbReference>
<keyword evidence="1" id="KW-0472">Membrane</keyword>
<name>A0A420XPN0_9ACTN</name>